<evidence type="ECO:0000259" key="1">
    <source>
        <dbReference type="Pfam" id="PF00501"/>
    </source>
</evidence>
<dbReference type="Pfam" id="PF00501">
    <property type="entry name" value="AMP-binding"/>
    <property type="match status" value="1"/>
</dbReference>
<dbReference type="AlphaFoldDB" id="A0A2T0T9M9"/>
<dbReference type="SUPFAM" id="SSF56801">
    <property type="entry name" value="Acetyl-CoA synthetase-like"/>
    <property type="match status" value="1"/>
</dbReference>
<dbReference type="InterPro" id="IPR000873">
    <property type="entry name" value="AMP-dep_synth/lig_dom"/>
</dbReference>
<dbReference type="Gene3D" id="3.40.50.12780">
    <property type="entry name" value="N-terminal domain of ligase-like"/>
    <property type="match status" value="1"/>
</dbReference>
<protein>
    <submittedName>
        <fullName evidence="2">Trans-feruloyl-CoA synthase</fullName>
    </submittedName>
</protein>
<organism evidence="2 3">
    <name type="scientific">Umezawaea tangerina</name>
    <dbReference type="NCBI Taxonomy" id="84725"/>
    <lineage>
        <taxon>Bacteria</taxon>
        <taxon>Bacillati</taxon>
        <taxon>Actinomycetota</taxon>
        <taxon>Actinomycetes</taxon>
        <taxon>Pseudonocardiales</taxon>
        <taxon>Pseudonocardiaceae</taxon>
        <taxon>Umezawaea</taxon>
    </lineage>
</organism>
<dbReference type="InterPro" id="IPR042099">
    <property type="entry name" value="ANL_N_sf"/>
</dbReference>
<dbReference type="OrthoDB" id="9803968at2"/>
<comment type="caution">
    <text evidence="2">The sequence shown here is derived from an EMBL/GenBank/DDBJ whole genome shotgun (WGS) entry which is preliminary data.</text>
</comment>
<keyword evidence="3" id="KW-1185">Reference proteome</keyword>
<sequence length="586" mass="61537">MRTFAEPRVVAEQRPDGALLLRSAEPLGDHPAHLALSLRHWASAAPDAVLATDGTGSLTYGRAARDADAIGQALLDLGASRERPVMVLSGNSLAHLRITLACYTAGVPVVPVSAAYSLLSKDHGRLRAMAELVRPGVVFADDADAFGPALEATRAHAVTDLEPLAAAVPGASLAAAFDAITPDTVAKVLFTSGSTGTPKGVLNTHRMLTANQAMLRATWPFLVDEPPVLVDWLPWSHTFGGNHNVHLVLTNGGTFHVDTGRPAPALFERSITALTATRPTVYLNVPAGYAVLVPRLEADPAFARHFFSRLRLLFCAAAAMPTALWDRIRRLVDRHADHPIPLTAAWGATETAPAATSAHWADAPCGSIGVPLPGVTVKLVPVGGKREIRVAGPNVTPGYFDAPDRTAAAFDEDGFYRTGDAAALADPADPGRGLVFDGRIAEDFKLTTGSWVSTGALRTALVSAAGVLSDAVIAGHDRAEVTALAWLNPIEARVLCGKDHDVALDDQFLRDHLADVLASLGDGLGSASRITRLLLLADPPDLDAGEITDKGYVNQLAVLGRRAGAVERLYADPPDPDVITAAGSAR</sequence>
<reference evidence="2 3" key="1">
    <citation type="submission" date="2018-03" db="EMBL/GenBank/DDBJ databases">
        <title>Genomic Encyclopedia of Archaeal and Bacterial Type Strains, Phase II (KMG-II): from individual species to whole genera.</title>
        <authorList>
            <person name="Goeker M."/>
        </authorList>
    </citation>
    <scope>NUCLEOTIDE SEQUENCE [LARGE SCALE GENOMIC DNA]</scope>
    <source>
        <strain evidence="2 3">DSM 44720</strain>
    </source>
</reference>
<feature type="domain" description="AMP-dependent synthetase/ligase" evidence="1">
    <location>
        <begin position="39"/>
        <end position="400"/>
    </location>
</feature>
<accession>A0A2T0T9M9</accession>
<dbReference type="RefSeq" id="WP_106187765.1">
    <property type="nucleotide sequence ID" value="NZ_PVTF01000004.1"/>
</dbReference>
<dbReference type="InterPro" id="IPR020845">
    <property type="entry name" value="AMP-binding_CS"/>
</dbReference>
<dbReference type="PROSITE" id="PS00455">
    <property type="entry name" value="AMP_BINDING"/>
    <property type="match status" value="1"/>
</dbReference>
<dbReference type="Proteomes" id="UP000239494">
    <property type="component" value="Unassembled WGS sequence"/>
</dbReference>
<gene>
    <name evidence="2" type="ORF">CLV43_104180</name>
</gene>
<name>A0A2T0T9M9_9PSEU</name>
<evidence type="ECO:0000313" key="2">
    <source>
        <dbReference type="EMBL" id="PRY42349.1"/>
    </source>
</evidence>
<proteinExistence type="predicted"/>
<evidence type="ECO:0000313" key="3">
    <source>
        <dbReference type="Proteomes" id="UP000239494"/>
    </source>
</evidence>
<dbReference type="PANTHER" id="PTHR43767">
    <property type="entry name" value="LONG-CHAIN-FATTY-ACID--COA LIGASE"/>
    <property type="match status" value="1"/>
</dbReference>
<dbReference type="InterPro" id="IPR050237">
    <property type="entry name" value="ATP-dep_AMP-bd_enzyme"/>
</dbReference>
<dbReference type="EMBL" id="PVTF01000004">
    <property type="protein sequence ID" value="PRY42349.1"/>
    <property type="molecule type" value="Genomic_DNA"/>
</dbReference>
<dbReference type="PANTHER" id="PTHR43767:SF1">
    <property type="entry name" value="NONRIBOSOMAL PEPTIDE SYNTHASE PES1 (EUROFUNG)-RELATED"/>
    <property type="match status" value="1"/>
</dbReference>